<dbReference type="RefSeq" id="WP_091245020.1">
    <property type="nucleotide sequence ID" value="NZ_FNAG01000014.1"/>
</dbReference>
<dbReference type="AlphaFoldDB" id="A0A1G6ZI97"/>
<feature type="binding site" evidence="6">
    <location>
        <begin position="220"/>
        <end position="221"/>
    </location>
    <ligand>
        <name>S-adenosyl-L-methionine</name>
        <dbReference type="ChEBI" id="CHEBI:59789"/>
    </ligand>
</feature>
<dbReference type="GO" id="GO:0032259">
    <property type="term" value="P:methylation"/>
    <property type="evidence" value="ECO:0007669"/>
    <property type="project" value="UniProtKB-KW"/>
</dbReference>
<accession>A0A1G6ZI97</accession>
<dbReference type="InterPro" id="IPR029063">
    <property type="entry name" value="SAM-dependent_MTases_sf"/>
</dbReference>
<evidence type="ECO:0000256" key="1">
    <source>
        <dbReference type="ARBA" id="ARBA00001541"/>
    </source>
</evidence>
<evidence type="ECO:0000256" key="5">
    <source>
        <dbReference type="PIRNR" id="PIRNR000410"/>
    </source>
</evidence>
<proteinExistence type="predicted"/>
<dbReference type="Pfam" id="PF03705">
    <property type="entry name" value="CheR_N"/>
    <property type="match status" value="1"/>
</dbReference>
<dbReference type="InterPro" id="IPR000780">
    <property type="entry name" value="CheR_MeTrfase"/>
</dbReference>
<evidence type="ECO:0000259" key="7">
    <source>
        <dbReference type="PROSITE" id="PS50123"/>
    </source>
</evidence>
<evidence type="ECO:0000256" key="6">
    <source>
        <dbReference type="PIRSR" id="PIRSR000410-1"/>
    </source>
</evidence>
<organism evidence="8 9">
    <name type="scientific">Aquimonas voraii</name>
    <dbReference type="NCBI Taxonomy" id="265719"/>
    <lineage>
        <taxon>Bacteria</taxon>
        <taxon>Pseudomonadati</taxon>
        <taxon>Pseudomonadota</taxon>
        <taxon>Gammaproteobacteria</taxon>
        <taxon>Lysobacterales</taxon>
        <taxon>Lysobacteraceae</taxon>
        <taxon>Aquimonas</taxon>
    </lineage>
</organism>
<dbReference type="SUPFAM" id="SSF53335">
    <property type="entry name" value="S-adenosyl-L-methionine-dependent methyltransferases"/>
    <property type="match status" value="1"/>
</dbReference>
<dbReference type="Pfam" id="PF01739">
    <property type="entry name" value="CheR"/>
    <property type="match status" value="1"/>
</dbReference>
<dbReference type="PROSITE" id="PS50123">
    <property type="entry name" value="CHER"/>
    <property type="match status" value="1"/>
</dbReference>
<keyword evidence="3 5" id="KW-0808">Transferase</keyword>
<dbReference type="OrthoDB" id="9816309at2"/>
<evidence type="ECO:0000313" key="8">
    <source>
        <dbReference type="EMBL" id="SDE02122.1"/>
    </source>
</evidence>
<reference evidence="8 9" key="1">
    <citation type="submission" date="2016-10" db="EMBL/GenBank/DDBJ databases">
        <authorList>
            <person name="de Groot N.N."/>
        </authorList>
    </citation>
    <scope>NUCLEOTIDE SEQUENCE [LARGE SCALE GENOMIC DNA]</scope>
    <source>
        <strain evidence="8 9">DSM 16957</strain>
    </source>
</reference>
<dbReference type="SMART" id="SM00138">
    <property type="entry name" value="MeTrc"/>
    <property type="match status" value="1"/>
</dbReference>
<dbReference type="InterPro" id="IPR036804">
    <property type="entry name" value="CheR_N_sf"/>
</dbReference>
<comment type="function">
    <text evidence="5">Methylation of the membrane-bound methyl-accepting chemotaxis proteins (MCP) to form gamma-glutamyl methyl ester residues in MCP.</text>
</comment>
<evidence type="ECO:0000313" key="9">
    <source>
        <dbReference type="Proteomes" id="UP000199603"/>
    </source>
</evidence>
<feature type="binding site" evidence="6">
    <location>
        <position position="78"/>
    </location>
    <ligand>
        <name>S-adenosyl-L-methionine</name>
        <dbReference type="ChEBI" id="CHEBI:59789"/>
    </ligand>
</feature>
<dbReference type="Proteomes" id="UP000199603">
    <property type="component" value="Unassembled WGS sequence"/>
</dbReference>
<dbReference type="EC" id="2.1.1.80" evidence="5"/>
<feature type="domain" description="CheR-type methyltransferase" evidence="7">
    <location>
        <begin position="1"/>
        <end position="276"/>
    </location>
</feature>
<feature type="binding site" evidence="6">
    <location>
        <begin position="203"/>
        <end position="204"/>
    </location>
    <ligand>
        <name>S-adenosyl-L-methionine</name>
        <dbReference type="ChEBI" id="CHEBI:59789"/>
    </ligand>
</feature>
<name>A0A1G6ZI97_9GAMM</name>
<dbReference type="EMBL" id="FNAG01000014">
    <property type="protein sequence ID" value="SDE02122.1"/>
    <property type="molecule type" value="Genomic_DNA"/>
</dbReference>
<dbReference type="Gene3D" id="3.40.50.150">
    <property type="entry name" value="Vaccinia Virus protein VP39"/>
    <property type="match status" value="1"/>
</dbReference>
<feature type="binding site" evidence="6">
    <location>
        <position position="84"/>
    </location>
    <ligand>
        <name>S-adenosyl-L-methionine</name>
        <dbReference type="ChEBI" id="CHEBI:59789"/>
    </ligand>
</feature>
<comment type="catalytic activity">
    <reaction evidence="1 5">
        <text>L-glutamyl-[protein] + S-adenosyl-L-methionine = [protein]-L-glutamate 5-O-methyl ester + S-adenosyl-L-homocysteine</text>
        <dbReference type="Rhea" id="RHEA:24452"/>
        <dbReference type="Rhea" id="RHEA-COMP:10208"/>
        <dbReference type="Rhea" id="RHEA-COMP:10311"/>
        <dbReference type="ChEBI" id="CHEBI:29973"/>
        <dbReference type="ChEBI" id="CHEBI:57856"/>
        <dbReference type="ChEBI" id="CHEBI:59789"/>
        <dbReference type="ChEBI" id="CHEBI:82795"/>
        <dbReference type="EC" id="2.1.1.80"/>
    </reaction>
</comment>
<dbReference type="GO" id="GO:0008983">
    <property type="term" value="F:protein-glutamate O-methyltransferase activity"/>
    <property type="evidence" value="ECO:0007669"/>
    <property type="project" value="UniProtKB-EC"/>
</dbReference>
<dbReference type="InterPro" id="IPR026024">
    <property type="entry name" value="Chemotaxis_MeTrfase_CheR"/>
</dbReference>
<dbReference type="PIRSF" id="PIRSF000410">
    <property type="entry name" value="CheR"/>
    <property type="match status" value="1"/>
</dbReference>
<dbReference type="PANTHER" id="PTHR24422">
    <property type="entry name" value="CHEMOTAXIS PROTEIN METHYLTRANSFERASE"/>
    <property type="match status" value="1"/>
</dbReference>
<dbReference type="InterPro" id="IPR050903">
    <property type="entry name" value="Bact_Chemotaxis_MeTrfase"/>
</dbReference>
<keyword evidence="2 5" id="KW-0489">Methyltransferase</keyword>
<gene>
    <name evidence="8" type="ORF">SAMN04488509_11412</name>
</gene>
<evidence type="ECO:0000256" key="4">
    <source>
        <dbReference type="ARBA" id="ARBA00022691"/>
    </source>
</evidence>
<evidence type="ECO:0000256" key="3">
    <source>
        <dbReference type="ARBA" id="ARBA00022679"/>
    </source>
</evidence>
<dbReference type="Gene3D" id="1.10.155.10">
    <property type="entry name" value="Chemotaxis receptor methyltransferase CheR, N-terminal domain"/>
    <property type="match status" value="1"/>
</dbReference>
<dbReference type="PANTHER" id="PTHR24422:SF26">
    <property type="entry name" value="CHEMOTAXIS PROTEIN METHYLTRANSFERASE"/>
    <property type="match status" value="1"/>
</dbReference>
<feature type="binding site" evidence="6">
    <location>
        <position position="145"/>
    </location>
    <ligand>
        <name>S-adenosyl-L-methionine</name>
        <dbReference type="ChEBI" id="CHEBI:59789"/>
    </ligand>
</feature>
<dbReference type="InterPro" id="IPR022642">
    <property type="entry name" value="CheR_C"/>
</dbReference>
<keyword evidence="4 5" id="KW-0949">S-adenosyl-L-methionine</keyword>
<dbReference type="InterPro" id="IPR022641">
    <property type="entry name" value="CheR_N"/>
</dbReference>
<evidence type="ECO:0000256" key="2">
    <source>
        <dbReference type="ARBA" id="ARBA00022603"/>
    </source>
</evidence>
<protein>
    <recommendedName>
        <fullName evidence="5">Chemotaxis protein methyltransferase</fullName>
        <ecNumber evidence="5">2.1.1.80</ecNumber>
    </recommendedName>
</protein>
<feature type="binding site" evidence="6">
    <location>
        <position position="80"/>
    </location>
    <ligand>
        <name>S-adenosyl-L-methionine</name>
        <dbReference type="ChEBI" id="CHEBI:59789"/>
    </ligand>
</feature>
<dbReference type="CDD" id="cd02440">
    <property type="entry name" value="AdoMet_MTases"/>
    <property type="match status" value="1"/>
</dbReference>
<keyword evidence="9" id="KW-1185">Reference proteome</keyword>
<dbReference type="STRING" id="265719.SAMN04488509_11412"/>
<dbReference type="PRINTS" id="PR00996">
    <property type="entry name" value="CHERMTFRASE"/>
</dbReference>
<dbReference type="SUPFAM" id="SSF47757">
    <property type="entry name" value="Chemotaxis receptor methyltransferase CheR, N-terminal domain"/>
    <property type="match status" value="1"/>
</dbReference>
<feature type="binding site" evidence="6">
    <location>
        <position position="118"/>
    </location>
    <ligand>
        <name>S-adenosyl-L-methionine</name>
        <dbReference type="ChEBI" id="CHEBI:59789"/>
    </ligand>
</feature>
<sequence length="279" mass="30950">MLLDRPALSATTFDGIRRLLFEVSGISIGPGKEALVAGRLQRRLDALGLSGFDEYLQKIRNRTQDDELQIAIDLLTTNETYFWREPQHFDALAVQARAAAAGGRRFEVWSAASSSGEEAYSIAMVLAEIARTTRPTLVWSIFGSDISQRVLERARRGHYPMERAQRLPIDLLHRYCLRGQGDYAGTLLVERALRERVSFEQINLIEALPAIGPFDAVFLRNVLIYFETATKAQVVRAVAAKLKPGGRLYVGLSESLHQVAGPLVSRGPGIYARPEDASP</sequence>